<gene>
    <name evidence="1" type="ORF">RRG08_027482</name>
</gene>
<sequence length="151" mass="16386">MVSTAPCLEMDGLWIGKKMKTDQLLHRLRLLEVTARSEPVVVYVSMTCINSALSNLPICCSPINDHRSPLIAIKCREKLDAYFSSLTRALIMPCGVGPHLLGYVNSGGVGPHLLRYAKVGWTPSLGLCEGGVGPHLLGYVKVGLDPISWVM</sequence>
<organism evidence="1 2">
    <name type="scientific">Elysia crispata</name>
    <name type="common">lettuce slug</name>
    <dbReference type="NCBI Taxonomy" id="231223"/>
    <lineage>
        <taxon>Eukaryota</taxon>
        <taxon>Metazoa</taxon>
        <taxon>Spiralia</taxon>
        <taxon>Lophotrochozoa</taxon>
        <taxon>Mollusca</taxon>
        <taxon>Gastropoda</taxon>
        <taxon>Heterobranchia</taxon>
        <taxon>Euthyneura</taxon>
        <taxon>Panpulmonata</taxon>
        <taxon>Sacoglossa</taxon>
        <taxon>Placobranchoidea</taxon>
        <taxon>Plakobranchidae</taxon>
        <taxon>Elysia</taxon>
    </lineage>
</organism>
<reference evidence="1" key="1">
    <citation type="journal article" date="2023" name="G3 (Bethesda)">
        <title>A reference genome for the long-term kleptoplast-retaining sea slug Elysia crispata morphotype clarki.</title>
        <authorList>
            <person name="Eastman K.E."/>
            <person name="Pendleton A.L."/>
            <person name="Shaikh M.A."/>
            <person name="Suttiyut T."/>
            <person name="Ogas R."/>
            <person name="Tomko P."/>
            <person name="Gavelis G."/>
            <person name="Widhalm J.R."/>
            <person name="Wisecaver J.H."/>
        </authorList>
    </citation>
    <scope>NUCLEOTIDE SEQUENCE</scope>
    <source>
        <strain evidence="1">ECLA1</strain>
    </source>
</reference>
<dbReference type="Proteomes" id="UP001283361">
    <property type="component" value="Unassembled WGS sequence"/>
</dbReference>
<protein>
    <submittedName>
        <fullName evidence="1">Uncharacterized protein</fullName>
    </submittedName>
</protein>
<dbReference type="EMBL" id="JAWDGP010005603">
    <property type="protein sequence ID" value="KAK3755224.1"/>
    <property type="molecule type" value="Genomic_DNA"/>
</dbReference>
<dbReference type="AlphaFoldDB" id="A0AAE1D369"/>
<evidence type="ECO:0000313" key="1">
    <source>
        <dbReference type="EMBL" id="KAK3755224.1"/>
    </source>
</evidence>
<accession>A0AAE1D369</accession>
<keyword evidence="2" id="KW-1185">Reference proteome</keyword>
<name>A0AAE1D369_9GAST</name>
<proteinExistence type="predicted"/>
<evidence type="ECO:0000313" key="2">
    <source>
        <dbReference type="Proteomes" id="UP001283361"/>
    </source>
</evidence>
<comment type="caution">
    <text evidence="1">The sequence shown here is derived from an EMBL/GenBank/DDBJ whole genome shotgun (WGS) entry which is preliminary data.</text>
</comment>